<proteinExistence type="predicted"/>
<evidence type="ECO:0000256" key="2">
    <source>
        <dbReference type="SAM" id="MobiDB-lite"/>
    </source>
</evidence>
<protein>
    <submittedName>
        <fullName evidence="4">Retrovirus-related Pol polyprotein from transposon TNT 1-94</fullName>
    </submittedName>
</protein>
<dbReference type="EMBL" id="LXQA010360014">
    <property type="protein sequence ID" value="MCI46616.1"/>
    <property type="molecule type" value="Genomic_DNA"/>
</dbReference>
<dbReference type="Gene3D" id="4.10.60.10">
    <property type="entry name" value="Zinc finger, CCHC-type"/>
    <property type="match status" value="1"/>
</dbReference>
<evidence type="ECO:0000313" key="4">
    <source>
        <dbReference type="EMBL" id="MCI46616.1"/>
    </source>
</evidence>
<dbReference type="SMART" id="SM00343">
    <property type="entry name" value="ZnF_C2HC"/>
    <property type="match status" value="1"/>
</dbReference>
<dbReference type="AlphaFoldDB" id="A0A392SFJ7"/>
<dbReference type="PROSITE" id="PS50158">
    <property type="entry name" value="ZF_CCHC"/>
    <property type="match status" value="1"/>
</dbReference>
<accession>A0A392SFJ7</accession>
<keyword evidence="1" id="KW-0479">Metal-binding</keyword>
<dbReference type="SUPFAM" id="SSF57756">
    <property type="entry name" value="Retrovirus zinc finger-like domains"/>
    <property type="match status" value="1"/>
</dbReference>
<evidence type="ECO:0000256" key="1">
    <source>
        <dbReference type="PROSITE-ProRule" id="PRU00047"/>
    </source>
</evidence>
<name>A0A392SFJ7_9FABA</name>
<evidence type="ECO:0000259" key="3">
    <source>
        <dbReference type="PROSITE" id="PS50158"/>
    </source>
</evidence>
<sequence>SGNKGKGGYQNSNGRDNQDTTSNGNQKQIGNDGRGGYNGNQRSGRGRRGGMKKFDKRNIKCYNCQKYGHFADECRSKDESNDVEAKNGQK</sequence>
<feature type="domain" description="CCHC-type" evidence="3">
    <location>
        <begin position="60"/>
        <end position="76"/>
    </location>
</feature>
<keyword evidence="5" id="KW-1185">Reference proteome</keyword>
<feature type="region of interest" description="Disordered" evidence="2">
    <location>
        <begin position="1"/>
        <end position="55"/>
    </location>
</feature>
<feature type="compositionally biased region" description="Polar residues" evidence="2">
    <location>
        <begin position="9"/>
        <end position="29"/>
    </location>
</feature>
<comment type="caution">
    <text evidence="4">The sequence shown here is derived from an EMBL/GenBank/DDBJ whole genome shotgun (WGS) entry which is preliminary data.</text>
</comment>
<dbReference type="GO" id="GO:0003676">
    <property type="term" value="F:nucleic acid binding"/>
    <property type="evidence" value="ECO:0007669"/>
    <property type="project" value="InterPro"/>
</dbReference>
<keyword evidence="1" id="KW-0863">Zinc-finger</keyword>
<dbReference type="Proteomes" id="UP000265520">
    <property type="component" value="Unassembled WGS sequence"/>
</dbReference>
<dbReference type="Pfam" id="PF00098">
    <property type="entry name" value="zf-CCHC"/>
    <property type="match status" value="1"/>
</dbReference>
<reference evidence="4 5" key="1">
    <citation type="journal article" date="2018" name="Front. Plant Sci.">
        <title>Red Clover (Trifolium pratense) and Zigzag Clover (T. medium) - A Picture of Genomic Similarities and Differences.</title>
        <authorList>
            <person name="Dluhosova J."/>
            <person name="Istvanek J."/>
            <person name="Nedelnik J."/>
            <person name="Repkova J."/>
        </authorList>
    </citation>
    <scope>NUCLEOTIDE SEQUENCE [LARGE SCALE GENOMIC DNA]</scope>
    <source>
        <strain evidence="5">cv. 10/8</strain>
        <tissue evidence="4">Leaf</tissue>
    </source>
</reference>
<evidence type="ECO:0000313" key="5">
    <source>
        <dbReference type="Proteomes" id="UP000265520"/>
    </source>
</evidence>
<feature type="non-terminal residue" evidence="4">
    <location>
        <position position="1"/>
    </location>
</feature>
<organism evidence="4 5">
    <name type="scientific">Trifolium medium</name>
    <dbReference type="NCBI Taxonomy" id="97028"/>
    <lineage>
        <taxon>Eukaryota</taxon>
        <taxon>Viridiplantae</taxon>
        <taxon>Streptophyta</taxon>
        <taxon>Embryophyta</taxon>
        <taxon>Tracheophyta</taxon>
        <taxon>Spermatophyta</taxon>
        <taxon>Magnoliopsida</taxon>
        <taxon>eudicotyledons</taxon>
        <taxon>Gunneridae</taxon>
        <taxon>Pentapetalae</taxon>
        <taxon>rosids</taxon>
        <taxon>fabids</taxon>
        <taxon>Fabales</taxon>
        <taxon>Fabaceae</taxon>
        <taxon>Papilionoideae</taxon>
        <taxon>50 kb inversion clade</taxon>
        <taxon>NPAAA clade</taxon>
        <taxon>Hologalegina</taxon>
        <taxon>IRL clade</taxon>
        <taxon>Trifolieae</taxon>
        <taxon>Trifolium</taxon>
    </lineage>
</organism>
<dbReference type="InterPro" id="IPR036875">
    <property type="entry name" value="Znf_CCHC_sf"/>
</dbReference>
<dbReference type="GO" id="GO:0008270">
    <property type="term" value="F:zinc ion binding"/>
    <property type="evidence" value="ECO:0007669"/>
    <property type="project" value="UniProtKB-KW"/>
</dbReference>
<dbReference type="InterPro" id="IPR001878">
    <property type="entry name" value="Znf_CCHC"/>
</dbReference>
<keyword evidence="1" id="KW-0862">Zinc</keyword>